<dbReference type="SUPFAM" id="SSF51011">
    <property type="entry name" value="Glycosyl hydrolase domain"/>
    <property type="match status" value="1"/>
</dbReference>
<keyword evidence="10" id="KW-0106">Calcium</keyword>
<comment type="cofactor">
    <cofactor evidence="2">
        <name>Ca(2+)</name>
        <dbReference type="ChEBI" id="CHEBI:29108"/>
    </cofactor>
</comment>
<dbReference type="OrthoDB" id="550577at2759"/>
<reference evidence="20 21" key="1">
    <citation type="submission" date="2015-04" db="EMBL/GenBank/DDBJ databases">
        <authorList>
            <person name="Syromyatnikov M.Y."/>
            <person name="Popov V.N."/>
        </authorList>
    </citation>
    <scope>NUCLEOTIDE SEQUENCE [LARGE SCALE GENOMIC DNA]</scope>
</reference>
<protein>
    <recommendedName>
        <fullName evidence="6 16">Alpha-amylase</fullName>
        <ecNumber evidence="6 16">3.2.1.1</ecNumber>
    </recommendedName>
</protein>
<dbReference type="CDD" id="cd11317">
    <property type="entry name" value="AmyAc_bac_euk_AmyA"/>
    <property type="match status" value="1"/>
</dbReference>
<dbReference type="SMART" id="SM00642">
    <property type="entry name" value="Aamy"/>
    <property type="match status" value="1"/>
</dbReference>
<dbReference type="InterPro" id="IPR031319">
    <property type="entry name" value="A-amylase_C"/>
</dbReference>
<evidence type="ECO:0000256" key="10">
    <source>
        <dbReference type="ARBA" id="ARBA00022837"/>
    </source>
</evidence>
<name>A0A1J1HVP8_9DIPT</name>
<dbReference type="InterPro" id="IPR017853">
    <property type="entry name" value="GH"/>
</dbReference>
<dbReference type="SMART" id="SM00632">
    <property type="entry name" value="Aamy_C"/>
    <property type="match status" value="1"/>
</dbReference>
<evidence type="ECO:0000313" key="20">
    <source>
        <dbReference type="EMBL" id="CRK90225.1"/>
    </source>
</evidence>
<evidence type="ECO:0000256" key="1">
    <source>
        <dbReference type="ARBA" id="ARBA00000548"/>
    </source>
</evidence>
<evidence type="ECO:0000259" key="19">
    <source>
        <dbReference type="SMART" id="SM00642"/>
    </source>
</evidence>
<evidence type="ECO:0000256" key="7">
    <source>
        <dbReference type="ARBA" id="ARBA00022723"/>
    </source>
</evidence>
<keyword evidence="12" id="KW-0868">Chloride</keyword>
<evidence type="ECO:0000256" key="3">
    <source>
        <dbReference type="ARBA" id="ARBA00001923"/>
    </source>
</evidence>
<keyword evidence="11" id="KW-1015">Disulfide bond</keyword>
<feature type="domain" description="Glycosyl hydrolase family 13 catalytic" evidence="19">
    <location>
        <begin position="29"/>
        <end position="401"/>
    </location>
</feature>
<dbReference type="STRING" id="568069.A0A1J1HVP8"/>
<keyword evidence="7" id="KW-0479">Metal-binding</keyword>
<dbReference type="InterPro" id="IPR006047">
    <property type="entry name" value="GH13_cat_dom"/>
</dbReference>
<evidence type="ECO:0000256" key="12">
    <source>
        <dbReference type="ARBA" id="ARBA00023214"/>
    </source>
</evidence>
<keyword evidence="21" id="KW-1185">Reference proteome</keyword>
<evidence type="ECO:0000256" key="17">
    <source>
        <dbReference type="SAM" id="SignalP"/>
    </source>
</evidence>
<organism evidence="20 21">
    <name type="scientific">Clunio marinus</name>
    <dbReference type="NCBI Taxonomy" id="568069"/>
    <lineage>
        <taxon>Eukaryota</taxon>
        <taxon>Metazoa</taxon>
        <taxon>Ecdysozoa</taxon>
        <taxon>Arthropoda</taxon>
        <taxon>Hexapoda</taxon>
        <taxon>Insecta</taxon>
        <taxon>Pterygota</taxon>
        <taxon>Neoptera</taxon>
        <taxon>Endopterygota</taxon>
        <taxon>Diptera</taxon>
        <taxon>Nematocera</taxon>
        <taxon>Chironomoidea</taxon>
        <taxon>Chironomidae</taxon>
        <taxon>Clunio</taxon>
    </lineage>
</organism>
<dbReference type="SUPFAM" id="SSF51445">
    <property type="entry name" value="(Trans)glycosidases"/>
    <property type="match status" value="1"/>
</dbReference>
<dbReference type="GO" id="GO:0005975">
    <property type="term" value="P:carbohydrate metabolic process"/>
    <property type="evidence" value="ECO:0007669"/>
    <property type="project" value="InterPro"/>
</dbReference>
<feature type="domain" description="Alpha-amylase C-terminal" evidence="18">
    <location>
        <begin position="410"/>
        <end position="499"/>
    </location>
</feature>
<accession>A0A1J1HVP8</accession>
<evidence type="ECO:0000256" key="11">
    <source>
        <dbReference type="ARBA" id="ARBA00023157"/>
    </source>
</evidence>
<feature type="signal peptide" evidence="17">
    <location>
        <begin position="1"/>
        <end position="18"/>
    </location>
</feature>
<proteinExistence type="inferred from homology"/>
<evidence type="ECO:0000256" key="5">
    <source>
        <dbReference type="ARBA" id="ARBA00011245"/>
    </source>
</evidence>
<dbReference type="PANTHER" id="PTHR43447">
    <property type="entry name" value="ALPHA-AMYLASE"/>
    <property type="match status" value="1"/>
</dbReference>
<comment type="catalytic activity">
    <reaction evidence="1 16">
        <text>Endohydrolysis of (1-&gt;4)-alpha-D-glucosidic linkages in polysaccharides containing three or more (1-&gt;4)-alpha-linked D-glucose units.</text>
        <dbReference type="EC" id="3.2.1.1"/>
    </reaction>
</comment>
<comment type="subunit">
    <text evidence="5">Monomer.</text>
</comment>
<keyword evidence="8 17" id="KW-0732">Signal</keyword>
<comment type="cofactor">
    <cofactor evidence="3">
        <name>chloride</name>
        <dbReference type="ChEBI" id="CHEBI:17996"/>
    </cofactor>
</comment>
<evidence type="ECO:0000256" key="13">
    <source>
        <dbReference type="ARBA" id="ARBA00023277"/>
    </source>
</evidence>
<evidence type="ECO:0000256" key="2">
    <source>
        <dbReference type="ARBA" id="ARBA00001913"/>
    </source>
</evidence>
<evidence type="ECO:0000256" key="16">
    <source>
        <dbReference type="RuleBase" id="RU361134"/>
    </source>
</evidence>
<dbReference type="PRINTS" id="PR00110">
    <property type="entry name" value="ALPHAAMYLASE"/>
</dbReference>
<dbReference type="GO" id="GO:0004556">
    <property type="term" value="F:alpha-amylase activity"/>
    <property type="evidence" value="ECO:0007669"/>
    <property type="project" value="UniProtKB-UniRule"/>
</dbReference>
<evidence type="ECO:0000256" key="9">
    <source>
        <dbReference type="ARBA" id="ARBA00022801"/>
    </source>
</evidence>
<dbReference type="AlphaFoldDB" id="A0A1J1HVP8"/>
<dbReference type="Pfam" id="PF00128">
    <property type="entry name" value="Alpha-amylase"/>
    <property type="match status" value="1"/>
</dbReference>
<evidence type="ECO:0000313" key="21">
    <source>
        <dbReference type="Proteomes" id="UP000183832"/>
    </source>
</evidence>
<evidence type="ECO:0000256" key="8">
    <source>
        <dbReference type="ARBA" id="ARBA00022729"/>
    </source>
</evidence>
<dbReference type="Proteomes" id="UP000183832">
    <property type="component" value="Unassembled WGS sequence"/>
</dbReference>
<sequence length="500" mass="55727">MRLILSAVLLLAVLSANGQFNPNQWSNRSVIVHLFEWKYKDIAEECENFLAPNGFAGVQTSVPLENRIVPGRPWWERYQPVSYKFDTRSGNEAAFLDMSRRCNAVGVRIYPDIIINHMAAGSGMGWNGGMGTGGSESNPDILLFPAVPYGPNDFNQPQCAIDDCYCDPANIRNCNLVGLTDLALSQQWVRDKTVEFMNRLVDLGVAGFRVDTVKHMWPGDLEAVFPRVKNLNTAFGFAPNSRPFFAQEVIDLGGEAISKFEYKHLGTVTEFSFSEEIGRAFSGRLELKNLRLFGEAWGFLPSHAALTFIDNHDNQRESHKENILTYKQSRIYKMATAFHLAFTYGVPRIMSSYAFTNFDQGPPMDANENIVSRSINADGSCGNGWVCEHRWHQIYHMVRFRNVVRGTSVEHFWDNGSNQIAFARGNRGFIAFNGQFGVNMQVWLQTGLSAGTYCDVISGDKVGSVCTGRSVVVFADGRGEIILPANAEDGVLAIHAESKL</sequence>
<evidence type="ECO:0000256" key="4">
    <source>
        <dbReference type="ARBA" id="ARBA00008061"/>
    </source>
</evidence>
<dbReference type="GO" id="GO:0046872">
    <property type="term" value="F:metal ion binding"/>
    <property type="evidence" value="ECO:0007669"/>
    <property type="project" value="UniProtKB-KW"/>
</dbReference>
<evidence type="ECO:0000259" key="18">
    <source>
        <dbReference type="SMART" id="SM00632"/>
    </source>
</evidence>
<feature type="chain" id="PRO_5012927133" description="Alpha-amylase" evidence="17">
    <location>
        <begin position="19"/>
        <end position="500"/>
    </location>
</feature>
<dbReference type="Pfam" id="PF02806">
    <property type="entry name" value="Alpha-amylase_C"/>
    <property type="match status" value="1"/>
</dbReference>
<dbReference type="InterPro" id="IPR006046">
    <property type="entry name" value="Alpha_amylase"/>
</dbReference>
<dbReference type="Gene3D" id="2.60.40.1180">
    <property type="entry name" value="Golgi alpha-mannosidase II"/>
    <property type="match status" value="1"/>
</dbReference>
<dbReference type="EMBL" id="CVRI01000017">
    <property type="protein sequence ID" value="CRK90225.1"/>
    <property type="molecule type" value="Genomic_DNA"/>
</dbReference>
<keyword evidence="9 16" id="KW-0378">Hydrolase</keyword>
<dbReference type="Gene3D" id="3.20.20.80">
    <property type="entry name" value="Glycosidases"/>
    <property type="match status" value="1"/>
</dbReference>
<dbReference type="EC" id="3.2.1.1" evidence="6 16"/>
<keyword evidence="13 16" id="KW-0119">Carbohydrate metabolism</keyword>
<evidence type="ECO:0000256" key="14">
    <source>
        <dbReference type="ARBA" id="ARBA00023295"/>
    </source>
</evidence>
<evidence type="ECO:0000256" key="15">
    <source>
        <dbReference type="RuleBase" id="RU003615"/>
    </source>
</evidence>
<dbReference type="InterPro" id="IPR006048">
    <property type="entry name" value="A-amylase/branching_C"/>
</dbReference>
<comment type="similarity">
    <text evidence="4 15">Belongs to the glycosyl hydrolase 13 family.</text>
</comment>
<evidence type="ECO:0000256" key="6">
    <source>
        <dbReference type="ARBA" id="ARBA00012595"/>
    </source>
</evidence>
<keyword evidence="14 16" id="KW-0326">Glycosidase</keyword>
<dbReference type="InterPro" id="IPR013780">
    <property type="entry name" value="Glyco_hydro_b"/>
</dbReference>
<gene>
    <name evidence="20" type="primary">similar to Alpha-amylase A</name>
    <name evidence="20" type="ORF">CLUMA_CG003938</name>
</gene>